<dbReference type="InterPro" id="IPR027417">
    <property type="entry name" value="P-loop_NTPase"/>
</dbReference>
<proteinExistence type="predicted"/>
<dbReference type="RefSeq" id="WP_166155312.1">
    <property type="nucleotide sequence ID" value="NZ_JAAOIW010000018.1"/>
</dbReference>
<dbReference type="Gene3D" id="3.40.50.300">
    <property type="entry name" value="P-loop containing nucleotide triphosphate hydrolases"/>
    <property type="match status" value="1"/>
</dbReference>
<organism evidence="1 2">
    <name type="scientific">Paenibacillus agricola</name>
    <dbReference type="NCBI Taxonomy" id="2716264"/>
    <lineage>
        <taxon>Bacteria</taxon>
        <taxon>Bacillati</taxon>
        <taxon>Bacillota</taxon>
        <taxon>Bacilli</taxon>
        <taxon>Bacillales</taxon>
        <taxon>Paenibacillaceae</taxon>
        <taxon>Paenibacillus</taxon>
    </lineage>
</organism>
<dbReference type="EMBL" id="JAAOIW010000018">
    <property type="protein sequence ID" value="NHN34405.1"/>
    <property type="molecule type" value="Genomic_DNA"/>
</dbReference>
<protein>
    <recommendedName>
        <fullName evidence="3">ATPase dynein-related AAA domain-containing protein</fullName>
    </recommendedName>
</protein>
<reference evidence="1" key="1">
    <citation type="submission" date="2020-03" db="EMBL/GenBank/DDBJ databases">
        <title>Draft sequencing of Paenibacilllus sp. S3N08.</title>
        <authorList>
            <person name="Kim D.-U."/>
        </authorList>
    </citation>
    <scope>NUCLEOTIDE SEQUENCE</scope>
    <source>
        <strain evidence="1">S3N08</strain>
    </source>
</reference>
<evidence type="ECO:0008006" key="3">
    <source>
        <dbReference type="Google" id="ProtNLM"/>
    </source>
</evidence>
<accession>A0ABX0JG99</accession>
<gene>
    <name evidence="1" type="ORF">G9U52_31920</name>
</gene>
<name>A0ABX0JG99_9BACL</name>
<comment type="caution">
    <text evidence="1">The sequence shown here is derived from an EMBL/GenBank/DDBJ whole genome shotgun (WGS) entry which is preliminary data.</text>
</comment>
<sequence>MFEVDKMMKSQLLESNTNLLLGVLATNPEDFPKIGETQEAVTQMKNSNKVCFFVKPISSQPEPIIELDHIHNDRDFSTLYIGIEDSFPRNLMPTNITYTTDIEGKVKKVKDKLDGKIIVFRPRVIFTTEGKVFKNIDIISIEDGDVPLNTEYLPVPLAPDRRQFEQSLKESKMILFKDFYHNMFQPDYVISEDYLYYFNDGWKKDPSRKNGWMFTAPTEVRKIKIDQKVLRVQQVIGNPGSLVFISEDYLFSLKNEFMKEGMSIYEAEDETIDPHATLTAEALKIPIQSTEPVSKPIQAPKFSALPSSDAHKLELQFLSEMEKQAIAKKLCYEKEDLINFHVSVKTNPITILSGMSGTGKSQLALIYAKTLGLSKDEGNLLVLPISPSYTEPEDIIGFHNTSTGLYVPSETGLIDFLIHAKNYKEQMHMVIFDEMNLSQVEYWFSPFISLLEMDQEESYRELKLWSKDTVCHNSAKYPATISIGENVIFIGTANMDETTKDFSDRLLDRANIVTPQKMKFSAHRQALRDMAHLEQVNSDFVELFRNRGIYRSWNSNSDAWAAFSDDELVFFDGLHDIIQKYDKQKGISFRALERIGMFLNNIPLDENGQCTIARDTAIDLQVKQRILTKIRGSSEVFGGLIGTLSVIGGSPQGSELFELFTSTAANGISHFILTQDEIKRKARELYINDFAS</sequence>
<evidence type="ECO:0000313" key="1">
    <source>
        <dbReference type="EMBL" id="NHN34405.1"/>
    </source>
</evidence>
<dbReference type="SUPFAM" id="SSF52540">
    <property type="entry name" value="P-loop containing nucleoside triphosphate hydrolases"/>
    <property type="match status" value="1"/>
</dbReference>
<evidence type="ECO:0000313" key="2">
    <source>
        <dbReference type="Proteomes" id="UP001165962"/>
    </source>
</evidence>
<dbReference type="Proteomes" id="UP001165962">
    <property type="component" value="Unassembled WGS sequence"/>
</dbReference>
<keyword evidence="2" id="KW-1185">Reference proteome</keyword>